<dbReference type="Proteomes" id="UP000249700">
    <property type="component" value="Unassembled WGS sequence"/>
</dbReference>
<dbReference type="EMBL" id="QLSX01000002">
    <property type="protein sequence ID" value="RAR63575.1"/>
    <property type="molecule type" value="Genomic_DNA"/>
</dbReference>
<dbReference type="GO" id="GO:0042834">
    <property type="term" value="F:peptidoglycan binding"/>
    <property type="evidence" value="ECO:0007669"/>
    <property type="project" value="InterPro"/>
</dbReference>
<dbReference type="PROSITE" id="PS51724">
    <property type="entry name" value="SPOR"/>
    <property type="match status" value="1"/>
</dbReference>
<dbReference type="OrthoDB" id="8558195at2"/>
<keyword evidence="3" id="KW-0131">Cell cycle</keyword>
<protein>
    <submittedName>
        <fullName evidence="3">Cell division protein FtsN</fullName>
    </submittedName>
</protein>
<feature type="region of interest" description="Disordered" evidence="1">
    <location>
        <begin position="70"/>
        <end position="94"/>
    </location>
</feature>
<dbReference type="InterPro" id="IPR007730">
    <property type="entry name" value="SPOR-like_dom"/>
</dbReference>
<comment type="caution">
    <text evidence="3">The sequence shown here is derived from an EMBL/GenBank/DDBJ whole genome shotgun (WGS) entry which is preliminary data.</text>
</comment>
<dbReference type="AlphaFoldDB" id="A0A328XYS1"/>
<dbReference type="InterPro" id="IPR036680">
    <property type="entry name" value="SPOR-like_sf"/>
</dbReference>
<feature type="region of interest" description="Disordered" evidence="1">
    <location>
        <begin position="1"/>
        <end position="29"/>
    </location>
</feature>
<evidence type="ECO:0000256" key="1">
    <source>
        <dbReference type="SAM" id="MobiDB-lite"/>
    </source>
</evidence>
<feature type="domain" description="SPOR" evidence="2">
    <location>
        <begin position="147"/>
        <end position="226"/>
    </location>
</feature>
<dbReference type="GO" id="GO:0051301">
    <property type="term" value="P:cell division"/>
    <property type="evidence" value="ECO:0007669"/>
    <property type="project" value="UniProtKB-KW"/>
</dbReference>
<dbReference type="Gene3D" id="3.30.70.1070">
    <property type="entry name" value="Sporulation related repeat"/>
    <property type="match status" value="1"/>
</dbReference>
<reference evidence="3 4" key="1">
    <citation type="submission" date="2018-06" db="EMBL/GenBank/DDBJ databases">
        <title>Comparative analysis of microorganisms from saline springs in Andes Mountain Range, Colombia.</title>
        <authorList>
            <person name="Rubin E."/>
        </authorList>
    </citation>
    <scope>NUCLEOTIDE SEQUENCE [LARGE SCALE GENOMIC DNA]</scope>
    <source>
        <strain evidence="3 4">USBA-857</strain>
    </source>
</reference>
<evidence type="ECO:0000313" key="3">
    <source>
        <dbReference type="EMBL" id="RAR63575.1"/>
    </source>
</evidence>
<evidence type="ECO:0000259" key="2">
    <source>
        <dbReference type="PROSITE" id="PS51724"/>
    </source>
</evidence>
<organism evidence="3 4">
    <name type="scientific">Onishia taeanensis</name>
    <dbReference type="NCBI Taxonomy" id="284577"/>
    <lineage>
        <taxon>Bacteria</taxon>
        <taxon>Pseudomonadati</taxon>
        <taxon>Pseudomonadota</taxon>
        <taxon>Gammaproteobacteria</taxon>
        <taxon>Oceanospirillales</taxon>
        <taxon>Halomonadaceae</taxon>
        <taxon>Onishia</taxon>
    </lineage>
</organism>
<evidence type="ECO:0000313" key="4">
    <source>
        <dbReference type="Proteomes" id="UP000249700"/>
    </source>
</evidence>
<keyword evidence="3" id="KW-0132">Cell division</keyword>
<proteinExistence type="predicted"/>
<dbReference type="Pfam" id="PF05036">
    <property type="entry name" value="SPOR"/>
    <property type="match status" value="1"/>
</dbReference>
<sequence>MAARQAAKPASRKGATTRKRATQAKRQAPRVPGWLWGLGGLVAGFFLSQYLQDSAPAPLAKVFSRPAAEQAAPSADASKGETGGQATGASEPRMPTFEFYTLLPESEVIAPGGESQGNASAAAKDPIAEQISRQQAQSAENRRPTEIADDERYMLQAASFRDASDAQRLAGKLSDFGLMASISKVQTGDGATWHRVQVGPYGDARELNRAQDLMITQGIEPLTIRLQN</sequence>
<feature type="region of interest" description="Disordered" evidence="1">
    <location>
        <begin position="110"/>
        <end position="148"/>
    </location>
</feature>
<dbReference type="SUPFAM" id="SSF110997">
    <property type="entry name" value="Sporulation related repeat"/>
    <property type="match status" value="1"/>
</dbReference>
<name>A0A328XYS1_9GAMM</name>
<gene>
    <name evidence="3" type="ORF">BCL93_102317</name>
</gene>
<accession>A0A328XYS1</accession>
<dbReference type="RefSeq" id="WP_112053881.1">
    <property type="nucleotide sequence ID" value="NZ_QLSX01000002.1"/>
</dbReference>